<evidence type="ECO:0000313" key="5">
    <source>
        <dbReference type="Proteomes" id="UP000321790"/>
    </source>
</evidence>
<dbReference type="InterPro" id="IPR011013">
    <property type="entry name" value="Gal_mutarotase_sf_dom"/>
</dbReference>
<evidence type="ECO:0000256" key="2">
    <source>
        <dbReference type="ARBA" id="ARBA00011245"/>
    </source>
</evidence>
<dbReference type="AlphaFoldDB" id="A0A5C7B1G5"/>
<comment type="caution">
    <text evidence="4">The sequence shown here is derived from an EMBL/GenBank/DDBJ whole genome shotgun (WGS) entry which is preliminary data.</text>
</comment>
<reference evidence="5" key="1">
    <citation type="submission" date="2019-08" db="EMBL/GenBank/DDBJ databases">
        <title>Seonamhaeicola sediminis sp. nov., isolated from marine sediment.</title>
        <authorList>
            <person name="Cao W.R."/>
        </authorList>
    </citation>
    <scope>NUCLEOTIDE SEQUENCE [LARGE SCALE GENOMIC DNA]</scope>
    <source>
        <strain evidence="5">Gy8</strain>
    </source>
</reference>
<protein>
    <submittedName>
        <fullName evidence="4">Aldose 1-epimerase family protein</fullName>
    </submittedName>
</protein>
<dbReference type="Proteomes" id="UP000321790">
    <property type="component" value="Unassembled WGS sequence"/>
</dbReference>
<dbReference type="OrthoDB" id="9795355at2"/>
<dbReference type="EMBL" id="VOSC01000005">
    <property type="protein sequence ID" value="TXE14956.1"/>
    <property type="molecule type" value="Genomic_DNA"/>
</dbReference>
<dbReference type="GO" id="GO:0016853">
    <property type="term" value="F:isomerase activity"/>
    <property type="evidence" value="ECO:0007669"/>
    <property type="project" value="InterPro"/>
</dbReference>
<dbReference type="InterPro" id="IPR008183">
    <property type="entry name" value="Aldose_1/G6P_1-epimerase"/>
</dbReference>
<dbReference type="Gene3D" id="2.70.98.10">
    <property type="match status" value="1"/>
</dbReference>
<dbReference type="CDD" id="cd09024">
    <property type="entry name" value="Aldose_epim_lacX"/>
    <property type="match status" value="1"/>
</dbReference>
<comment type="cofactor">
    <cofactor evidence="1">
        <name>Ca(2+)</name>
        <dbReference type="ChEBI" id="CHEBI:29108"/>
    </cofactor>
</comment>
<comment type="subunit">
    <text evidence="2">Monomer.</text>
</comment>
<dbReference type="Pfam" id="PF01263">
    <property type="entry name" value="Aldose_epim"/>
    <property type="match status" value="1"/>
</dbReference>
<keyword evidence="3" id="KW-0106">Calcium</keyword>
<sequence length="296" mass="34044">MHHLKNNFLEISVKQTGAELCSIKSTKNNTQFMWQANHNIWGSHAPNLFPIIGVLKNDAFIFKDEKYNLTKHGFIRNNSNITCIKSSKNSLTFGISYNDVLLEMYPFKFSFNISFTLNDNIIEVKHTVKNEDNKTLYFSLGGHPAFNCPVFKNEAYHDYSLEFEHVENSKSYLLNTENSLMTNRTKTVLKNTNLLALNHNLFAKDALVFKDLKSRKVTLKSAKSGDILTVKYNDFNYLGIWAKTNGNFVCIEPWLGVGDNENTNQQLTEKEGILTLEANKTFRASYYIEINKKHLE</sequence>
<dbReference type="GO" id="GO:0005975">
    <property type="term" value="P:carbohydrate metabolic process"/>
    <property type="evidence" value="ECO:0007669"/>
    <property type="project" value="InterPro"/>
</dbReference>
<evidence type="ECO:0000256" key="3">
    <source>
        <dbReference type="ARBA" id="ARBA00022837"/>
    </source>
</evidence>
<proteinExistence type="predicted"/>
<evidence type="ECO:0000256" key="1">
    <source>
        <dbReference type="ARBA" id="ARBA00001913"/>
    </source>
</evidence>
<evidence type="ECO:0000313" key="4">
    <source>
        <dbReference type="EMBL" id="TXE14956.1"/>
    </source>
</evidence>
<keyword evidence="5" id="KW-1185">Reference proteome</keyword>
<accession>A0A5C7B1G5</accession>
<name>A0A5C7B1G5_9FLAO</name>
<gene>
    <name evidence="4" type="ORF">FUA26_00165</name>
</gene>
<dbReference type="RefSeq" id="WP_147130285.1">
    <property type="nucleotide sequence ID" value="NZ_VOSC01000005.1"/>
</dbReference>
<dbReference type="GO" id="GO:0030246">
    <property type="term" value="F:carbohydrate binding"/>
    <property type="evidence" value="ECO:0007669"/>
    <property type="project" value="InterPro"/>
</dbReference>
<dbReference type="InterPro" id="IPR014718">
    <property type="entry name" value="GH-type_carb-bd"/>
</dbReference>
<dbReference type="InterPro" id="IPR037481">
    <property type="entry name" value="LacX"/>
</dbReference>
<organism evidence="4 5">
    <name type="scientific">Seonamhaeicola algicola</name>
    <dbReference type="NCBI Taxonomy" id="1719036"/>
    <lineage>
        <taxon>Bacteria</taxon>
        <taxon>Pseudomonadati</taxon>
        <taxon>Bacteroidota</taxon>
        <taxon>Flavobacteriia</taxon>
        <taxon>Flavobacteriales</taxon>
        <taxon>Flavobacteriaceae</taxon>
    </lineage>
</organism>
<dbReference type="SUPFAM" id="SSF74650">
    <property type="entry name" value="Galactose mutarotase-like"/>
    <property type="match status" value="1"/>
</dbReference>